<name>A0A914ZCA8_9BILA</name>
<evidence type="ECO:0000313" key="1">
    <source>
        <dbReference type="Proteomes" id="UP000887577"/>
    </source>
</evidence>
<organism evidence="1 2">
    <name type="scientific">Panagrolaimus superbus</name>
    <dbReference type="NCBI Taxonomy" id="310955"/>
    <lineage>
        <taxon>Eukaryota</taxon>
        <taxon>Metazoa</taxon>
        <taxon>Ecdysozoa</taxon>
        <taxon>Nematoda</taxon>
        <taxon>Chromadorea</taxon>
        <taxon>Rhabditida</taxon>
        <taxon>Tylenchina</taxon>
        <taxon>Panagrolaimomorpha</taxon>
        <taxon>Panagrolaimoidea</taxon>
        <taxon>Panagrolaimidae</taxon>
        <taxon>Panagrolaimus</taxon>
    </lineage>
</organism>
<evidence type="ECO:0000313" key="2">
    <source>
        <dbReference type="WBParaSite" id="PSU_v2.g9557.t1"/>
    </source>
</evidence>
<reference evidence="2" key="1">
    <citation type="submission" date="2022-11" db="UniProtKB">
        <authorList>
            <consortium name="WormBaseParasite"/>
        </authorList>
    </citation>
    <scope>IDENTIFICATION</scope>
</reference>
<sequence>MKRRLNIGSKQTVPELQAVGYFEDGLSQMNGEGFNSRRALFHGGKTFKSVCSLDVDIFQQQKLLPNNLLVDIEITPHNNAFALLSNGNEEYKYEILDCRLFVKHYLLNPELHNSIQEKLDKGAFAKYNYTRNMISHYFISPGRMDFETVLFRDKLPKRVFAGLVDARAFNGEIGKSPFAFEPHYLQSIQIRADGKHVPSYPYKMNWNENDYIRAYKDLSDTTEHSITLAKYETHSAFYGLDLQLDHNKEIVELQKTGSTYISLNFSVPVPVNGLQLVIYGEFDSILALDDNRQITKGISV</sequence>
<accession>A0A914ZCA8</accession>
<protein>
    <submittedName>
        <fullName evidence="2">Uncharacterized protein</fullName>
    </submittedName>
</protein>
<dbReference type="WBParaSite" id="PSU_v2.g9557.t1">
    <property type="protein sequence ID" value="PSU_v2.g9557.t1"/>
    <property type="gene ID" value="PSU_v2.g9557"/>
</dbReference>
<keyword evidence="1" id="KW-1185">Reference proteome</keyword>
<dbReference type="AlphaFoldDB" id="A0A914ZCA8"/>
<proteinExistence type="predicted"/>
<dbReference type="Proteomes" id="UP000887577">
    <property type="component" value="Unplaced"/>
</dbReference>